<accession>A0A8J2P4X2</accession>
<dbReference type="Proteomes" id="UP000708208">
    <property type="component" value="Unassembled WGS sequence"/>
</dbReference>
<proteinExistence type="predicted"/>
<feature type="non-terminal residue" evidence="2">
    <location>
        <position position="154"/>
    </location>
</feature>
<organism evidence="2 3">
    <name type="scientific">Allacma fusca</name>
    <dbReference type="NCBI Taxonomy" id="39272"/>
    <lineage>
        <taxon>Eukaryota</taxon>
        <taxon>Metazoa</taxon>
        <taxon>Ecdysozoa</taxon>
        <taxon>Arthropoda</taxon>
        <taxon>Hexapoda</taxon>
        <taxon>Collembola</taxon>
        <taxon>Symphypleona</taxon>
        <taxon>Sminthuridae</taxon>
        <taxon>Allacma</taxon>
    </lineage>
</organism>
<keyword evidence="3" id="KW-1185">Reference proteome</keyword>
<evidence type="ECO:0000313" key="3">
    <source>
        <dbReference type="Proteomes" id="UP000708208"/>
    </source>
</evidence>
<dbReference type="AlphaFoldDB" id="A0A8J2P4X2"/>
<feature type="region of interest" description="Disordered" evidence="1">
    <location>
        <begin position="1"/>
        <end position="84"/>
    </location>
</feature>
<dbReference type="EMBL" id="CAJVCH010221479">
    <property type="protein sequence ID" value="CAG7731930.1"/>
    <property type="molecule type" value="Genomic_DNA"/>
</dbReference>
<name>A0A8J2P4X2_9HEXA</name>
<feature type="compositionally biased region" description="Polar residues" evidence="1">
    <location>
        <begin position="41"/>
        <end position="81"/>
    </location>
</feature>
<protein>
    <submittedName>
        <fullName evidence="2">Uncharacterized protein</fullName>
    </submittedName>
</protein>
<feature type="compositionally biased region" description="Polar residues" evidence="1">
    <location>
        <begin position="126"/>
        <end position="146"/>
    </location>
</feature>
<feature type="compositionally biased region" description="Polar residues" evidence="1">
    <location>
        <begin position="107"/>
        <end position="117"/>
    </location>
</feature>
<sequence length="154" mass="16995">MPRGNLRKNIPPISMSLRSRDGEEELQELVPPPGSVLVSHSPPNTTQTLNIRQTESMVNDPSNGSSPESVAETPQPNTMFSMRQPPFGEKEILKNHALSENSFSNQFAASCTQTENRSPFKWGTIDGTSTFGSDKQQDTNRSSPEQTDLADKFN</sequence>
<reference evidence="2" key="1">
    <citation type="submission" date="2021-06" db="EMBL/GenBank/DDBJ databases">
        <authorList>
            <person name="Hodson N. C."/>
            <person name="Mongue J. A."/>
            <person name="Jaron S. K."/>
        </authorList>
    </citation>
    <scope>NUCLEOTIDE SEQUENCE</scope>
</reference>
<evidence type="ECO:0000313" key="2">
    <source>
        <dbReference type="EMBL" id="CAG7731930.1"/>
    </source>
</evidence>
<comment type="caution">
    <text evidence="2">The sequence shown here is derived from an EMBL/GenBank/DDBJ whole genome shotgun (WGS) entry which is preliminary data.</text>
</comment>
<gene>
    <name evidence="2" type="ORF">AFUS01_LOCUS20483</name>
</gene>
<evidence type="ECO:0000256" key="1">
    <source>
        <dbReference type="SAM" id="MobiDB-lite"/>
    </source>
</evidence>
<feature type="region of interest" description="Disordered" evidence="1">
    <location>
        <begin position="107"/>
        <end position="154"/>
    </location>
</feature>